<protein>
    <submittedName>
        <fullName evidence="3">Cupin 2 conserved barrel domain protein</fullName>
    </submittedName>
</protein>
<dbReference type="PANTHER" id="PTHR36440">
    <property type="entry name" value="PUTATIVE (AFU_ORTHOLOGUE AFUA_8G07350)-RELATED"/>
    <property type="match status" value="1"/>
</dbReference>
<dbReference type="GeneID" id="91489263"/>
<dbReference type="InterPro" id="IPR013096">
    <property type="entry name" value="Cupin_2"/>
</dbReference>
<evidence type="ECO:0000256" key="1">
    <source>
        <dbReference type="SAM" id="MobiDB-lite"/>
    </source>
</evidence>
<proteinExistence type="predicted"/>
<name>D7B201_NOCDD</name>
<dbReference type="EMBL" id="CP002040">
    <property type="protein sequence ID" value="ADH66622.1"/>
    <property type="molecule type" value="Genomic_DNA"/>
</dbReference>
<dbReference type="InterPro" id="IPR014710">
    <property type="entry name" value="RmlC-like_jellyroll"/>
</dbReference>
<feature type="domain" description="Cupin type-2" evidence="2">
    <location>
        <begin position="54"/>
        <end position="121"/>
    </location>
</feature>
<feature type="region of interest" description="Disordered" evidence="1">
    <location>
        <begin position="172"/>
        <end position="192"/>
    </location>
</feature>
<dbReference type="InterPro" id="IPR053146">
    <property type="entry name" value="QDO-like"/>
</dbReference>
<evidence type="ECO:0000313" key="3">
    <source>
        <dbReference type="EMBL" id="ADH66622.1"/>
    </source>
</evidence>
<dbReference type="HOGENOM" id="CLU_103066_3_0_11"/>
<dbReference type="Proteomes" id="UP000002219">
    <property type="component" value="Chromosome 1"/>
</dbReference>
<gene>
    <name evidence="3" type="ordered locus">Ndas_1181</name>
</gene>
<dbReference type="AlphaFoldDB" id="D7B201"/>
<accession>D7B201</accession>
<reference evidence="3 4" key="1">
    <citation type="journal article" date="2010" name="Stand. Genomic Sci.">
        <title>Complete genome sequence of Nocardiopsis dassonvillei type strain (IMRU 509).</title>
        <authorList>
            <person name="Sun H."/>
            <person name="Lapidus A."/>
            <person name="Nolan M."/>
            <person name="Lucas S."/>
            <person name="Del Rio T.G."/>
            <person name="Tice H."/>
            <person name="Cheng J.F."/>
            <person name="Tapia R."/>
            <person name="Han C."/>
            <person name="Goodwin L."/>
            <person name="Pitluck S."/>
            <person name="Pagani I."/>
            <person name="Ivanova N."/>
            <person name="Mavromatis K."/>
            <person name="Mikhailova N."/>
            <person name="Pati A."/>
            <person name="Chen A."/>
            <person name="Palaniappan K."/>
            <person name="Land M."/>
            <person name="Hauser L."/>
            <person name="Chang Y.J."/>
            <person name="Jeffries C.D."/>
            <person name="Djao O.D."/>
            <person name="Rohde M."/>
            <person name="Sikorski J."/>
            <person name="Goker M."/>
            <person name="Woyke T."/>
            <person name="Bristow J."/>
            <person name="Eisen J.A."/>
            <person name="Markowitz V."/>
            <person name="Hugenholtz P."/>
            <person name="Kyrpides N.C."/>
            <person name="Klenk H.P."/>
        </authorList>
    </citation>
    <scope>NUCLEOTIDE SEQUENCE [LARGE SCALE GENOMIC DNA]</scope>
    <source>
        <strain evidence="4">ATCC 23218 / DSM 43111 / CIP 107115 / JCM 7437 / KCTC 9190 / NBRC 14626 / NCTC 10488 / NRRL B-5397 / IMRU 509</strain>
    </source>
</reference>
<dbReference type="Pfam" id="PF07883">
    <property type="entry name" value="Cupin_2"/>
    <property type="match status" value="1"/>
</dbReference>
<dbReference type="PANTHER" id="PTHR36440:SF1">
    <property type="entry name" value="PUTATIVE (AFU_ORTHOLOGUE AFUA_8G07350)-RELATED"/>
    <property type="match status" value="1"/>
</dbReference>
<dbReference type="CDD" id="cd02215">
    <property type="entry name" value="cupin_QDO_N_C"/>
    <property type="match status" value="1"/>
</dbReference>
<organism evidence="3 4">
    <name type="scientific">Nocardiopsis dassonvillei (strain ATCC 23218 / DSM 43111 / CIP 107115 / JCM 7437 / KCTC 9190 / NBRC 14626 / NCTC 10488 / NRRL B-5397 / IMRU 509)</name>
    <name type="common">Actinomadura dassonvillei</name>
    <dbReference type="NCBI Taxonomy" id="446468"/>
    <lineage>
        <taxon>Bacteria</taxon>
        <taxon>Bacillati</taxon>
        <taxon>Actinomycetota</taxon>
        <taxon>Actinomycetes</taxon>
        <taxon>Streptosporangiales</taxon>
        <taxon>Nocardiopsidaceae</taxon>
        <taxon>Nocardiopsis</taxon>
    </lineage>
</organism>
<evidence type="ECO:0000259" key="2">
    <source>
        <dbReference type="Pfam" id="PF07883"/>
    </source>
</evidence>
<dbReference type="SUPFAM" id="SSF51182">
    <property type="entry name" value="RmlC-like cupins"/>
    <property type="match status" value="1"/>
</dbReference>
<evidence type="ECO:0000313" key="4">
    <source>
        <dbReference type="Proteomes" id="UP000002219"/>
    </source>
</evidence>
<dbReference type="eggNOG" id="COG0662">
    <property type="taxonomic scope" value="Bacteria"/>
</dbReference>
<dbReference type="OrthoDB" id="5114244at2"/>
<dbReference type="KEGG" id="nda:Ndas_1181"/>
<sequence>MSVPEELLTTPAPEPGVVFRARGEGTTVWLNGDVYTVKASGDESRGAMTLIEASVPPGGGPPLHTHDVEDEAFYVLDGELEIYAGERTFRARAGDYVFIPHGTVHGFRNTGTHPARQLLIFTPGGYERFFLEAGSPVVAARPAPPRDPADDGRINDVGEKYGSIQIQFTRGEAADTRADLTHHTGTERESRV</sequence>
<dbReference type="RefSeq" id="WP_013152229.1">
    <property type="nucleotide sequence ID" value="NC_014210.1"/>
</dbReference>
<dbReference type="InterPro" id="IPR011051">
    <property type="entry name" value="RmlC_Cupin_sf"/>
</dbReference>
<dbReference type="Gene3D" id="2.60.120.10">
    <property type="entry name" value="Jelly Rolls"/>
    <property type="match status" value="1"/>
</dbReference>
<dbReference type="STRING" id="446468.Ndas_1181"/>
<keyword evidence="4" id="KW-1185">Reference proteome</keyword>